<dbReference type="SUPFAM" id="SSF51230">
    <property type="entry name" value="Single hybrid motif"/>
    <property type="match status" value="1"/>
</dbReference>
<sequence>MSEIDFSDPAVLAALSAALTQAGVDGIEIEQPRGKLRIVVEKNGGASVLINAAKGVGKDVVRGQLAGVFTSYQTPSRSLSGNVATGEILGFIRVGPILLPVKVGKAGTLTRALAENNSLVGYGDPLFEIESHS</sequence>
<dbReference type="EMBL" id="NXEJ01000003">
    <property type="protein sequence ID" value="POO52959.1"/>
    <property type="molecule type" value="Genomic_DNA"/>
</dbReference>
<dbReference type="GeneID" id="86879078"/>
<dbReference type="STRING" id="1907666.DSM25559_3563"/>
<proteinExistence type="predicted"/>
<reference evidence="5" key="2">
    <citation type="submission" date="2016-10" db="EMBL/GenBank/DDBJ databases">
        <authorList>
            <person name="Wibberg D."/>
        </authorList>
    </citation>
    <scope>NUCLEOTIDE SEQUENCE [LARGE SCALE GENOMIC DNA]</scope>
</reference>
<dbReference type="Proteomes" id="UP001277561">
    <property type="component" value="Unassembled WGS sequence"/>
</dbReference>
<dbReference type="EMBL" id="JAVRAF010000011">
    <property type="protein sequence ID" value="MDX8304945.1"/>
    <property type="molecule type" value="Genomic_DNA"/>
</dbReference>
<dbReference type="Proteomes" id="UP000187891">
    <property type="component" value="Unassembled WGS sequence"/>
</dbReference>
<reference evidence="3 6" key="3">
    <citation type="journal article" date="2018" name="Syst. Appl. Microbiol.">
        <title>Agrobacterium rosae sp. nov., isolated from galls on different agricultural crops.</title>
        <authorList>
            <person name="Kuzmanovic N."/>
            <person name="Pulawska J."/>
            <person name="Smalla K."/>
            <person name="Nesme X."/>
        </authorList>
    </citation>
    <scope>NUCLEOTIDE SEQUENCE [LARGE SCALE GENOMIC DNA]</scope>
    <source>
        <strain evidence="3 6">NCPPB 1650</strain>
    </source>
</reference>
<evidence type="ECO:0000313" key="3">
    <source>
        <dbReference type="EMBL" id="POO52959.1"/>
    </source>
</evidence>
<evidence type="ECO:0000313" key="2">
    <source>
        <dbReference type="EMBL" id="MDX8330737.1"/>
    </source>
</evidence>
<accession>A0A2S4EG81</accession>
<dbReference type="Proteomes" id="UP000237447">
    <property type="component" value="Unassembled WGS sequence"/>
</dbReference>
<keyword evidence="7" id="KW-1185">Reference proteome</keyword>
<dbReference type="InterPro" id="IPR011053">
    <property type="entry name" value="Single_hybrid_motif"/>
</dbReference>
<dbReference type="EMBL" id="JAVRAD010000007">
    <property type="protein sequence ID" value="MDX8330737.1"/>
    <property type="molecule type" value="Genomic_DNA"/>
</dbReference>
<evidence type="ECO:0000313" key="7">
    <source>
        <dbReference type="Proteomes" id="UP001277561"/>
    </source>
</evidence>
<evidence type="ECO:0000313" key="6">
    <source>
        <dbReference type="Proteomes" id="UP000237447"/>
    </source>
</evidence>
<dbReference type="EMBL" id="FMUE01000009">
    <property type="protein sequence ID" value="SCX30648.1"/>
    <property type="molecule type" value="Genomic_DNA"/>
</dbReference>
<gene>
    <name evidence="3" type="ORF">CPJ18_06875</name>
    <name evidence="4" type="ORF">DSM25559_3563</name>
    <name evidence="1" type="ORF">RMR22_22050</name>
    <name evidence="2" type="ORF">RMS29_16025</name>
</gene>
<protein>
    <submittedName>
        <fullName evidence="1">Acetyl-CoA carboxylase</fullName>
    </submittedName>
</protein>
<organism evidence="4 5">
    <name type="scientific">Agrobacterium rosae</name>
    <dbReference type="NCBI Taxonomy" id="1972867"/>
    <lineage>
        <taxon>Bacteria</taxon>
        <taxon>Pseudomonadati</taxon>
        <taxon>Pseudomonadota</taxon>
        <taxon>Alphaproteobacteria</taxon>
        <taxon>Hyphomicrobiales</taxon>
        <taxon>Rhizobiaceae</taxon>
        <taxon>Rhizobium/Agrobacterium group</taxon>
        <taxon>Agrobacterium</taxon>
    </lineage>
</organism>
<evidence type="ECO:0000313" key="4">
    <source>
        <dbReference type="EMBL" id="SCX30648.1"/>
    </source>
</evidence>
<name>A0A1R3TWE5_9HYPH</name>
<dbReference type="Gene3D" id="2.40.50.100">
    <property type="match status" value="1"/>
</dbReference>
<evidence type="ECO:0000313" key="1">
    <source>
        <dbReference type="EMBL" id="MDX8304945.1"/>
    </source>
</evidence>
<evidence type="ECO:0000313" key="5">
    <source>
        <dbReference type="Proteomes" id="UP000187891"/>
    </source>
</evidence>
<dbReference type="RefSeq" id="WP_077105540.1">
    <property type="nucleotide sequence ID" value="NZ_CP133552.1"/>
</dbReference>
<reference evidence="4" key="1">
    <citation type="submission" date="2016-10" db="EMBL/GenBank/DDBJ databases">
        <authorList>
            <person name="de Groot N.N."/>
        </authorList>
    </citation>
    <scope>NUCLEOTIDE SEQUENCE [LARGE SCALE GENOMIC DNA]</scope>
    <source>
        <strain evidence="4">DSM25559</strain>
    </source>
</reference>
<accession>A0A1R3TWE5</accession>
<reference evidence="1 7" key="4">
    <citation type="journal article" date="2023" name="Phytobiomes J">
        <title>Deciphering the key players within the bacterial microbiota associated with aerial crown gall tumors on rhododendron: Insights into the gallobiome.</title>
        <authorList>
            <person name="Kuzmanovic N."/>
            <person name="Nesme J."/>
            <person name="Wolf J."/>
            <person name="Neumann-Schaal M."/>
            <person name="Petersen J."/>
            <person name="Fernandez-Gnecco G."/>
            <person name="Sproeer C."/>
            <person name="Bunk B."/>
            <person name="Overmann J."/>
            <person name="Sorensen S.J."/>
            <person name="Idczak E."/>
            <person name="Smalla K."/>
        </authorList>
    </citation>
    <scope>NUCLEOTIDE SEQUENCE</scope>
    <source>
        <strain evidence="1">Rho-11.1</strain>
        <strain evidence="7">rho-14.1</strain>
        <strain evidence="2">Rho-14.1</strain>
    </source>
</reference>
<dbReference type="AlphaFoldDB" id="A0A1R3TWE5"/>